<dbReference type="Gene3D" id="3.40.30.10">
    <property type="entry name" value="Glutaredoxin"/>
    <property type="match status" value="1"/>
</dbReference>
<dbReference type="InterPro" id="IPR000866">
    <property type="entry name" value="AhpC/TSA"/>
</dbReference>
<evidence type="ECO:0000259" key="1">
    <source>
        <dbReference type="PROSITE" id="PS51352"/>
    </source>
</evidence>
<evidence type="ECO:0000313" key="3">
    <source>
        <dbReference type="Proteomes" id="UP001164965"/>
    </source>
</evidence>
<evidence type="ECO:0000313" key="2">
    <source>
        <dbReference type="EMBL" id="UZJ25972.1"/>
    </source>
</evidence>
<gene>
    <name evidence="2" type="ORF">RHODO2019_05935</name>
</gene>
<dbReference type="InterPro" id="IPR036249">
    <property type="entry name" value="Thioredoxin-like_sf"/>
</dbReference>
<dbReference type="RefSeq" id="WP_265384076.1">
    <property type="nucleotide sequence ID" value="NZ_CP110615.1"/>
</dbReference>
<proteinExistence type="predicted"/>
<dbReference type="SUPFAM" id="SSF52833">
    <property type="entry name" value="Thioredoxin-like"/>
    <property type="match status" value="1"/>
</dbReference>
<keyword evidence="3" id="KW-1185">Reference proteome</keyword>
<dbReference type="EMBL" id="CP110615">
    <property type="protein sequence ID" value="UZJ25972.1"/>
    <property type="molecule type" value="Genomic_DNA"/>
</dbReference>
<accession>A0ABY6P2U7</accession>
<feature type="domain" description="Thioredoxin" evidence="1">
    <location>
        <begin position="1"/>
        <end position="138"/>
    </location>
</feature>
<dbReference type="Pfam" id="PF00578">
    <property type="entry name" value="AhpC-TSA"/>
    <property type="match status" value="1"/>
</dbReference>
<name>A0ABY6P2U7_9NOCA</name>
<protein>
    <submittedName>
        <fullName evidence="2">Redoxin domain-containing protein</fullName>
    </submittedName>
</protein>
<dbReference type="Proteomes" id="UP001164965">
    <property type="component" value="Chromosome"/>
</dbReference>
<sequence length="147" mass="15381">MPTTPAPPLSLPVTGGGSTDDLALGTGTDGRFTLVVFFRGLHCPVCRAQLSELDRRREDVAAAGVGRVVAISMETAERSASLVERWHLDALAVAHSLTEPGMVVLDADGTVFWTSVASTPFGRPPLDDVLAGLRLAQEAGYPVRGAA</sequence>
<organism evidence="2 3">
    <name type="scientific">Rhodococcus antarcticus</name>
    <dbReference type="NCBI Taxonomy" id="2987751"/>
    <lineage>
        <taxon>Bacteria</taxon>
        <taxon>Bacillati</taxon>
        <taxon>Actinomycetota</taxon>
        <taxon>Actinomycetes</taxon>
        <taxon>Mycobacteriales</taxon>
        <taxon>Nocardiaceae</taxon>
        <taxon>Rhodococcus</taxon>
    </lineage>
</organism>
<dbReference type="PROSITE" id="PS51352">
    <property type="entry name" value="THIOREDOXIN_2"/>
    <property type="match status" value="1"/>
</dbReference>
<dbReference type="InterPro" id="IPR013766">
    <property type="entry name" value="Thioredoxin_domain"/>
</dbReference>
<reference evidence="2" key="1">
    <citation type="submission" date="2022-10" db="EMBL/GenBank/DDBJ databases">
        <title>Rhodococcus sp.75.</title>
        <authorList>
            <person name="Sun M."/>
        </authorList>
    </citation>
    <scope>NUCLEOTIDE SEQUENCE</scope>
    <source>
        <strain evidence="2">75</strain>
    </source>
</reference>